<evidence type="ECO:0000313" key="6">
    <source>
        <dbReference type="Proteomes" id="UP000287388"/>
    </source>
</evidence>
<dbReference type="KEGG" id="bdm:EQG53_02335"/>
<feature type="region of interest" description="Disordered" evidence="2">
    <location>
        <begin position="336"/>
        <end position="365"/>
    </location>
</feature>
<dbReference type="Gene3D" id="3.90.226.10">
    <property type="entry name" value="2-enoyl-CoA Hydratase, Chain A, domain 1"/>
    <property type="match status" value="1"/>
</dbReference>
<dbReference type="PANTHER" id="PTHR42987">
    <property type="entry name" value="PEPTIDASE S49"/>
    <property type="match status" value="1"/>
</dbReference>
<dbReference type="AlphaFoldDB" id="A0A410NTN4"/>
<evidence type="ECO:0000256" key="1">
    <source>
        <dbReference type="ARBA" id="ARBA00008683"/>
    </source>
</evidence>
<dbReference type="EMBL" id="CP066026">
    <property type="protein sequence ID" value="QQB89356.1"/>
    <property type="molecule type" value="Genomic_DNA"/>
</dbReference>
<dbReference type="InterPro" id="IPR033855">
    <property type="entry name" value="Protein_C"/>
</dbReference>
<dbReference type="InterPro" id="IPR029045">
    <property type="entry name" value="ClpP/crotonase-like_dom_sf"/>
</dbReference>
<feature type="domain" description="Peptidase S49" evidence="3">
    <location>
        <begin position="181"/>
        <end position="331"/>
    </location>
</feature>
<evidence type="ECO:0000313" key="7">
    <source>
        <dbReference type="Proteomes" id="UP000596117"/>
    </source>
</evidence>
<evidence type="ECO:0000313" key="4">
    <source>
        <dbReference type="EMBL" id="QAT13287.1"/>
    </source>
</evidence>
<accession>A0A410NTN4</accession>
<reference evidence="5 7" key="2">
    <citation type="submission" date="2020-12" db="EMBL/GenBank/DDBJ databases">
        <title>FDA dAtabase for Regulatory Grade micrObial Sequences (FDA-ARGOS): Supporting development and validation of Infectious Disease Dx tests.</title>
        <authorList>
            <person name="Kerrigan L."/>
            <person name="Long C."/>
            <person name="Tallon L."/>
            <person name="Sadzewicz L."/>
            <person name="Zhao X."/>
            <person name="Boylan J."/>
            <person name="Ott S."/>
            <person name="Bowen H."/>
            <person name="Vavikolanu K."/>
            <person name="Mehta A."/>
            <person name="Aluvathingal J."/>
            <person name="Nadendla S."/>
            <person name="Yan Y."/>
            <person name="Sichtig H."/>
        </authorList>
    </citation>
    <scope>NUCLEOTIDE SEQUENCE [LARGE SCALE GENOMIC DNA]</scope>
    <source>
        <strain evidence="5 7">FDAARGOS_1026</strain>
    </source>
</reference>
<reference evidence="4 6" key="1">
    <citation type="submission" date="2019-01" db="EMBL/GenBank/DDBJ databases">
        <title>Brevundimonas diminuta Genome sequencing and assembly.</title>
        <authorList>
            <person name="Chen H."/>
        </authorList>
    </citation>
    <scope>NUCLEOTIDE SEQUENCE [LARGE SCALE GENOMIC DNA]</scope>
    <source>
        <strain evidence="4">ATCC</strain>
        <strain evidence="6">ATCC(B) 19146</strain>
    </source>
</reference>
<feature type="compositionally biased region" description="Low complexity" evidence="2">
    <location>
        <begin position="338"/>
        <end position="352"/>
    </location>
</feature>
<feature type="compositionally biased region" description="Acidic residues" evidence="2">
    <location>
        <begin position="423"/>
        <end position="436"/>
    </location>
</feature>
<name>A0A410NTN4_BREDI</name>
<evidence type="ECO:0000313" key="5">
    <source>
        <dbReference type="EMBL" id="QQB89356.1"/>
    </source>
</evidence>
<proteinExistence type="inferred from homology"/>
<dbReference type="EMBL" id="CP035093">
    <property type="protein sequence ID" value="QAT13287.1"/>
    <property type="molecule type" value="Genomic_DNA"/>
</dbReference>
<dbReference type="CDD" id="cd07022">
    <property type="entry name" value="S49_Sppa_36K_type"/>
    <property type="match status" value="1"/>
</dbReference>
<sequence length="528" mass="55214">MPDYASMAARYAGRPLLLTPAAARDLALRIRSVDPRAFSRPSRLDAFLRRVGLGHAPGDSARTAFAWDDEGEGAPFVPIEERLAYQPRWLGEVEDTGFCWSLKDGVALIECDSPLVERGDEFCGVVWHGYDTLLMAMREALGDARVRGVFLRLDTPGGVVAGGLPTLARFMREAREAAGGKTIWTYADMACSAGYWIAAQTDRIIAPSVGYVGSIGAVMVHESHAGSLEQDGVEITTIEFPEGGVKTDGAWWKALSESARAAWQADVNQVGALFLADVEAGRSSLTRDQLLQLRADVFMAEHQDEARSGVALGLADEIMDEEQAFAALVEHVSSEPVSGSQAGASGSRASAQTEKEAVMATKPTAGRQARAAAQVAQAEKALRLAQANLAKVKTGATAAEPDEDDEEDGGAAGQGGASAEEKDRDEDDDEDDDAPEASEGGNGEASAIAASAEAKKNPALALAAIQSGQTLAQFKASAAVAGSTQGGNRLDRAMSGAQRLRADGAKAATGLSAAVANRIDRNRNGGAG</sequence>
<protein>
    <submittedName>
        <fullName evidence="4">S49 family peptidase</fullName>
    </submittedName>
</protein>
<dbReference type="InterPro" id="IPR002142">
    <property type="entry name" value="Peptidase_S49"/>
</dbReference>
<dbReference type="Pfam" id="PF01343">
    <property type="entry name" value="Peptidase_S49"/>
    <property type="match status" value="1"/>
</dbReference>
<feature type="region of interest" description="Disordered" evidence="2">
    <location>
        <begin position="393"/>
        <end position="453"/>
    </location>
</feature>
<organism evidence="4 6">
    <name type="scientific">Brevundimonas diminuta</name>
    <name type="common">Pseudomonas diminuta</name>
    <dbReference type="NCBI Taxonomy" id="293"/>
    <lineage>
        <taxon>Bacteria</taxon>
        <taxon>Pseudomonadati</taxon>
        <taxon>Pseudomonadota</taxon>
        <taxon>Alphaproteobacteria</taxon>
        <taxon>Caulobacterales</taxon>
        <taxon>Caulobacteraceae</taxon>
        <taxon>Brevundimonas</taxon>
    </lineage>
</organism>
<dbReference type="SUPFAM" id="SSF52096">
    <property type="entry name" value="ClpP/crotonase"/>
    <property type="match status" value="1"/>
</dbReference>
<dbReference type="RefSeq" id="WP_128718986.1">
    <property type="nucleotide sequence ID" value="NZ_BJNC01000017.1"/>
</dbReference>
<comment type="similarity">
    <text evidence="1">Belongs to the peptidase S49 family.</text>
</comment>
<evidence type="ECO:0000256" key="2">
    <source>
        <dbReference type="SAM" id="MobiDB-lite"/>
    </source>
</evidence>
<keyword evidence="7" id="KW-1185">Reference proteome</keyword>
<dbReference type="GO" id="GO:0006508">
    <property type="term" value="P:proteolysis"/>
    <property type="evidence" value="ECO:0007669"/>
    <property type="project" value="InterPro"/>
</dbReference>
<dbReference type="Proteomes" id="UP000596117">
    <property type="component" value="Chromosome"/>
</dbReference>
<dbReference type="PANTHER" id="PTHR42987:SF4">
    <property type="entry name" value="PROTEASE SOHB-RELATED"/>
    <property type="match status" value="1"/>
</dbReference>
<dbReference type="Proteomes" id="UP000287388">
    <property type="component" value="Chromosome"/>
</dbReference>
<gene>
    <name evidence="4" type="ORF">EQG53_02335</name>
    <name evidence="5" type="ORF">I6H83_02620</name>
</gene>
<feature type="compositionally biased region" description="Acidic residues" evidence="2">
    <location>
        <begin position="400"/>
        <end position="409"/>
    </location>
</feature>
<evidence type="ECO:0000259" key="3">
    <source>
        <dbReference type="Pfam" id="PF01343"/>
    </source>
</evidence>
<dbReference type="GO" id="GO:0008233">
    <property type="term" value="F:peptidase activity"/>
    <property type="evidence" value="ECO:0007669"/>
    <property type="project" value="InterPro"/>
</dbReference>